<dbReference type="GO" id="GO:0003755">
    <property type="term" value="F:peptidyl-prolyl cis-trans isomerase activity"/>
    <property type="evidence" value="ECO:0007669"/>
    <property type="project" value="UniProtKB-KW"/>
</dbReference>
<evidence type="ECO:0000313" key="13">
    <source>
        <dbReference type="Proteomes" id="UP000199541"/>
    </source>
</evidence>
<evidence type="ECO:0000256" key="6">
    <source>
        <dbReference type="ARBA" id="ARBA00023235"/>
    </source>
</evidence>
<evidence type="ECO:0000256" key="8">
    <source>
        <dbReference type="ARBA" id="ARBA00031484"/>
    </source>
</evidence>
<reference evidence="11" key="1">
    <citation type="journal article" date="2014" name="Int. J. Syst. Evol. Microbiol.">
        <title>Complete genome sequence of Corynebacterium casei LMG S-19264T (=DSM 44701T), isolated from a smear-ripened cheese.</title>
        <authorList>
            <consortium name="US DOE Joint Genome Institute (JGI-PGF)"/>
            <person name="Walter F."/>
            <person name="Albersmeier A."/>
            <person name="Kalinowski J."/>
            <person name="Ruckert C."/>
        </authorList>
    </citation>
    <scope>NUCLEOTIDE SEQUENCE</scope>
    <source>
        <strain evidence="11">CGMCC 1.10859</strain>
    </source>
</reference>
<dbReference type="PANTHER" id="PTHR47637:SF1">
    <property type="entry name" value="CHAPERONE SURA"/>
    <property type="match status" value="1"/>
</dbReference>
<dbReference type="Gene3D" id="3.10.50.40">
    <property type="match status" value="1"/>
</dbReference>
<dbReference type="SUPFAM" id="SSF109998">
    <property type="entry name" value="Triger factor/SurA peptide-binding domain-like"/>
    <property type="match status" value="1"/>
</dbReference>
<evidence type="ECO:0000259" key="10">
    <source>
        <dbReference type="PROSITE" id="PS50198"/>
    </source>
</evidence>
<reference evidence="12 13" key="2">
    <citation type="submission" date="2016-10" db="EMBL/GenBank/DDBJ databases">
        <authorList>
            <person name="Varghese N."/>
            <person name="Submissions S."/>
        </authorList>
    </citation>
    <scope>NUCLEOTIDE SEQUENCE [LARGE SCALE GENOMIC DNA]</scope>
    <source>
        <strain evidence="12 13">DSM 24802</strain>
    </source>
</reference>
<comment type="caution">
    <text evidence="11">The sequence shown here is derived from an EMBL/GenBank/DDBJ whole genome shotgun (WGS) entry which is preliminary data.</text>
</comment>
<protein>
    <recommendedName>
        <fullName evidence="1">Parvulin-like PPIase</fullName>
    </recommendedName>
    <alternativeName>
        <fullName evidence="7">Peptidyl-prolyl cis-trans isomerase plp</fullName>
    </alternativeName>
    <alternativeName>
        <fullName evidence="8">Rotamase plp</fullName>
    </alternativeName>
</protein>
<feature type="domain" description="PpiC" evidence="10">
    <location>
        <begin position="179"/>
        <end position="276"/>
    </location>
</feature>
<keyword evidence="13" id="KW-1185">Reference proteome</keyword>
<reference evidence="11" key="3">
    <citation type="submission" date="2023-06" db="EMBL/GenBank/DDBJ databases">
        <authorList>
            <person name="Sun Q."/>
            <person name="Zhou Y."/>
        </authorList>
    </citation>
    <scope>NUCLEOTIDE SEQUENCE</scope>
    <source>
        <strain evidence="11">CGMCC 1.10859</strain>
    </source>
</reference>
<evidence type="ECO:0000256" key="4">
    <source>
        <dbReference type="ARBA" id="ARBA00023110"/>
    </source>
</evidence>
<evidence type="ECO:0000256" key="1">
    <source>
        <dbReference type="ARBA" id="ARBA00018370"/>
    </source>
</evidence>
<evidence type="ECO:0000256" key="3">
    <source>
        <dbReference type="ARBA" id="ARBA00022764"/>
    </source>
</evidence>
<dbReference type="SUPFAM" id="SSF54534">
    <property type="entry name" value="FKBP-like"/>
    <property type="match status" value="1"/>
</dbReference>
<dbReference type="RefSeq" id="WP_081824899.1">
    <property type="nucleotide sequence ID" value="NZ_BNAB01000023.1"/>
</dbReference>
<dbReference type="InterPro" id="IPR046357">
    <property type="entry name" value="PPIase_dom_sf"/>
</dbReference>
<dbReference type="InterPro" id="IPR050280">
    <property type="entry name" value="OMP_Chaperone_SurA"/>
</dbReference>
<keyword evidence="5" id="KW-0143">Chaperone</keyword>
<evidence type="ECO:0000256" key="5">
    <source>
        <dbReference type="ARBA" id="ARBA00023186"/>
    </source>
</evidence>
<dbReference type="InterPro" id="IPR027304">
    <property type="entry name" value="Trigger_fact/SurA_dom_sf"/>
</dbReference>
<dbReference type="PANTHER" id="PTHR47637">
    <property type="entry name" value="CHAPERONE SURA"/>
    <property type="match status" value="1"/>
</dbReference>
<organism evidence="11 14">
    <name type="scientific">Allgaiera indica</name>
    <dbReference type="NCBI Taxonomy" id="765699"/>
    <lineage>
        <taxon>Bacteria</taxon>
        <taxon>Pseudomonadati</taxon>
        <taxon>Pseudomonadota</taxon>
        <taxon>Alphaproteobacteria</taxon>
        <taxon>Rhodobacterales</taxon>
        <taxon>Paracoccaceae</taxon>
        <taxon>Allgaiera</taxon>
    </lineage>
</organism>
<dbReference type="EMBL" id="BNAB01000023">
    <property type="protein sequence ID" value="GHE05314.1"/>
    <property type="molecule type" value="Genomic_DNA"/>
</dbReference>
<dbReference type="Pfam" id="PF00639">
    <property type="entry name" value="Rotamase"/>
    <property type="match status" value="1"/>
</dbReference>
<dbReference type="AlphaFoldDB" id="A0AAN4UUL1"/>
<proteinExistence type="predicted"/>
<evidence type="ECO:0000256" key="2">
    <source>
        <dbReference type="ARBA" id="ARBA00022729"/>
    </source>
</evidence>
<dbReference type="Pfam" id="PF09312">
    <property type="entry name" value="SurA_N"/>
    <property type="match status" value="1"/>
</dbReference>
<keyword evidence="4 9" id="KW-0697">Rotamase</keyword>
<dbReference type="Proteomes" id="UP000634647">
    <property type="component" value="Unassembled WGS sequence"/>
</dbReference>
<keyword evidence="6 9" id="KW-0413">Isomerase</keyword>
<evidence type="ECO:0000313" key="14">
    <source>
        <dbReference type="Proteomes" id="UP000634647"/>
    </source>
</evidence>
<keyword evidence="2" id="KW-0732">Signal</keyword>
<evidence type="ECO:0000256" key="9">
    <source>
        <dbReference type="PROSITE-ProRule" id="PRU00278"/>
    </source>
</evidence>
<dbReference type="Gene3D" id="1.10.4030.10">
    <property type="entry name" value="Porin chaperone SurA, peptide-binding domain"/>
    <property type="match status" value="1"/>
</dbReference>
<keyword evidence="3" id="KW-0574">Periplasm</keyword>
<sequence>MNTGTDEQNGPTMRLTTMLMTAWMCLAGAMVALPAAAQGVGGAFAPVLIVNGSPITGYELSQREKFLQLLNAPGDIGKLAEKQLIQDRLQLQAAKENGIDPSKAEIDAGMKEFAGRAKMTTEQFVAALAKAGVAEQTFRAFVHAGVAWRDLVRAKFGADLNISNADLDRALSLAAQPRGTRLLLSEILLPATPQYFAQSAALAEQLAHTIKTPAQFAAAAKQYSGSQSAARGGRIDWVPEANLPPAVAGALKGLKPGQVTSPVKLQNAIGLFLLRAVGEMPRPAPSKVTVKYAQYLIPGGRTPENLKIAAGIAAKVGDCNDLYGIAKGKPEGTLTFTTQTVPQVPSDIALRLATMDQNEIATDLTRNGDLDVLMLCTRRLTVAEKADMGDIRNQLANQRLAGLSEAYLARLRADAFIRRP</sequence>
<name>A0AAN4UUL1_9RHOB</name>
<dbReference type="Proteomes" id="UP000199541">
    <property type="component" value="Unassembled WGS sequence"/>
</dbReference>
<gene>
    <name evidence="11" type="ORF">GCM10008024_35610</name>
    <name evidence="12" type="ORF">SAMN05444006_12220</name>
</gene>
<dbReference type="InterPro" id="IPR000297">
    <property type="entry name" value="PPIase_PpiC"/>
</dbReference>
<evidence type="ECO:0000256" key="7">
    <source>
        <dbReference type="ARBA" id="ARBA00030642"/>
    </source>
</evidence>
<dbReference type="EMBL" id="FNOB01000022">
    <property type="protein sequence ID" value="SDX63149.1"/>
    <property type="molecule type" value="Genomic_DNA"/>
</dbReference>
<accession>A0AAN4UUL1</accession>
<evidence type="ECO:0000313" key="12">
    <source>
        <dbReference type="EMBL" id="SDX63149.1"/>
    </source>
</evidence>
<dbReference type="PROSITE" id="PS50198">
    <property type="entry name" value="PPIC_PPIASE_2"/>
    <property type="match status" value="1"/>
</dbReference>
<dbReference type="InterPro" id="IPR015391">
    <property type="entry name" value="SurA_N"/>
</dbReference>
<evidence type="ECO:0000313" key="11">
    <source>
        <dbReference type="EMBL" id="GHE05314.1"/>
    </source>
</evidence>